<reference evidence="7" key="1">
    <citation type="submission" date="2024-10" db="UniProtKB">
        <authorList>
            <consortium name="RefSeq"/>
        </authorList>
    </citation>
    <scope>NUCLEOTIDE SEQUENCE [LARGE SCALE GENOMIC DNA]</scope>
    <source>
        <strain evidence="7">cv. Zhongzhi No. 13</strain>
    </source>
</reference>
<evidence type="ECO:0000256" key="5">
    <source>
        <dbReference type="ARBA" id="ARBA00066415"/>
    </source>
</evidence>
<dbReference type="GeneID" id="105166835"/>
<accession>A0A6I9THQ2</accession>
<keyword evidence="2" id="KW-0808">Transferase</keyword>
<protein>
    <recommendedName>
        <fullName evidence="6">Rosmarinate synthase</fullName>
        <ecNumber evidence="5">2.3.1.140</ecNumber>
    </recommendedName>
</protein>
<dbReference type="Pfam" id="PF02458">
    <property type="entry name" value="Transferase"/>
    <property type="match status" value="1"/>
</dbReference>
<dbReference type="FunFam" id="3.30.559.10:FF:000008">
    <property type="entry name" value="Tryptamine hydroxycinnamoyl transferase"/>
    <property type="match status" value="1"/>
</dbReference>
<dbReference type="InParanoid" id="A0A6I9THQ2"/>
<dbReference type="KEGG" id="sind:105166835"/>
<sequence>MRINVKSSTMVKPMAATPSRSLWISNLDLLMEPNYHTRFLYIYRSSETGNFFDSTVLKAALSRALVEFYPVAGRLKKDDKGRVEINCNGEGVLFVEAECDAAIDDIAIGSNFVPRPELSLIPTVDYSQEISTLPLLLIQMTGFKCGGVCLGIANSHYVSDGISANHFINTWADIARGLEVAVPPFIDRTLLRGRHPPQPHFHHIEYHPYPTMQISDETSIFSIFKLTRDQVNALKAQCHGNRVSDYSTFEVVAGHVWRCTSMARGLPKDQETKLYIPVDGRSRLQPPLPPGYFGNVIFTATPIASGGEMQSNPLEFAVRKIHDTLAKMKDTRYLRSALDYLELQPDIMGIARGRRTYRCPNLCITSWIRLAADADFGCGKPMHLGPGGPTCEGKCVVMRSPGKEGSLLCAISLLKPHMHLFERLLYEGI</sequence>
<dbReference type="GO" id="GO:0050266">
    <property type="term" value="F:rosmarinate synthase activity"/>
    <property type="evidence" value="ECO:0007669"/>
    <property type="project" value="UniProtKB-EC"/>
</dbReference>
<dbReference type="Gene3D" id="3.30.559.10">
    <property type="entry name" value="Chloramphenicol acetyltransferase-like domain"/>
    <property type="match status" value="2"/>
</dbReference>
<dbReference type="SUPFAM" id="SSF52777">
    <property type="entry name" value="CoA-dependent acyltransferases"/>
    <property type="match status" value="1"/>
</dbReference>
<reference evidence="8" key="2">
    <citation type="submission" date="2025-08" db="UniProtKB">
        <authorList>
            <consortium name="RefSeq"/>
        </authorList>
    </citation>
    <scope>IDENTIFICATION</scope>
</reference>
<evidence type="ECO:0000256" key="4">
    <source>
        <dbReference type="ARBA" id="ARBA00051052"/>
    </source>
</evidence>
<evidence type="ECO:0000313" key="7">
    <source>
        <dbReference type="Proteomes" id="UP000504604"/>
    </source>
</evidence>
<evidence type="ECO:0000256" key="2">
    <source>
        <dbReference type="ARBA" id="ARBA00022679"/>
    </source>
</evidence>
<evidence type="ECO:0000256" key="3">
    <source>
        <dbReference type="ARBA" id="ARBA00023315"/>
    </source>
</evidence>
<dbReference type="PANTHER" id="PTHR31642:SF11">
    <property type="entry name" value="SHIKIMATE O-HYDROXYCINNAMOYLTRANSFERASE"/>
    <property type="match status" value="1"/>
</dbReference>
<dbReference type="RefSeq" id="XP_011084630.1">
    <property type="nucleotide sequence ID" value="XM_011086328.2"/>
</dbReference>
<dbReference type="FunFam" id="3.30.559.10:FF:000015">
    <property type="entry name" value="Spermidine hydroxycinnamoyl transferase"/>
    <property type="match status" value="1"/>
</dbReference>
<dbReference type="InterPro" id="IPR023213">
    <property type="entry name" value="CAT-like_dom_sf"/>
</dbReference>
<keyword evidence="3" id="KW-0012">Acyltransferase</keyword>
<evidence type="ECO:0000256" key="6">
    <source>
        <dbReference type="ARBA" id="ARBA00073413"/>
    </source>
</evidence>
<dbReference type="Proteomes" id="UP000504604">
    <property type="component" value="Linkage group LG1"/>
</dbReference>
<dbReference type="AlphaFoldDB" id="A0A6I9THQ2"/>
<gene>
    <name evidence="8" type="primary">LOC105166835</name>
</gene>
<dbReference type="InterPro" id="IPR050317">
    <property type="entry name" value="Plant_Fungal_Acyltransferase"/>
</dbReference>
<comment type="catalytic activity">
    <reaction evidence="4">
        <text>(2R)-3-(3,4-dihydroxyphenyl)lactate + (E)-caffeoyl-CoA = (R)-rosmarinate + CoA</text>
        <dbReference type="Rhea" id="RHEA:22344"/>
        <dbReference type="ChEBI" id="CHEBI:57287"/>
        <dbReference type="ChEBI" id="CHEBI:71492"/>
        <dbReference type="ChEBI" id="CHEBI:71493"/>
        <dbReference type="ChEBI" id="CHEBI:87136"/>
        <dbReference type="EC" id="2.3.1.140"/>
    </reaction>
</comment>
<dbReference type="PANTHER" id="PTHR31642">
    <property type="entry name" value="TRICHOTHECENE 3-O-ACETYLTRANSFERASE"/>
    <property type="match status" value="1"/>
</dbReference>
<evidence type="ECO:0000313" key="8">
    <source>
        <dbReference type="RefSeq" id="XP_011084630.1"/>
    </source>
</evidence>
<organism evidence="7 8">
    <name type="scientific">Sesamum indicum</name>
    <name type="common">Oriental sesame</name>
    <name type="synonym">Sesamum orientale</name>
    <dbReference type="NCBI Taxonomy" id="4182"/>
    <lineage>
        <taxon>Eukaryota</taxon>
        <taxon>Viridiplantae</taxon>
        <taxon>Streptophyta</taxon>
        <taxon>Embryophyta</taxon>
        <taxon>Tracheophyta</taxon>
        <taxon>Spermatophyta</taxon>
        <taxon>Magnoliopsida</taxon>
        <taxon>eudicotyledons</taxon>
        <taxon>Gunneridae</taxon>
        <taxon>Pentapetalae</taxon>
        <taxon>asterids</taxon>
        <taxon>lamiids</taxon>
        <taxon>Lamiales</taxon>
        <taxon>Pedaliaceae</taxon>
        <taxon>Sesamum</taxon>
    </lineage>
</organism>
<dbReference type="OrthoDB" id="671439at2759"/>
<name>A0A6I9THQ2_SESIN</name>
<keyword evidence="7" id="KW-1185">Reference proteome</keyword>
<dbReference type="EC" id="2.3.1.140" evidence="5"/>
<comment type="similarity">
    <text evidence="1">Belongs to the plant acyltransferase family.</text>
</comment>
<evidence type="ECO:0000256" key="1">
    <source>
        <dbReference type="ARBA" id="ARBA00009861"/>
    </source>
</evidence>
<proteinExistence type="inferred from homology"/>